<keyword evidence="4 8" id="KW-0812">Transmembrane</keyword>
<accession>A0A2U3LEI9</accession>
<dbReference type="GO" id="GO:0005886">
    <property type="term" value="C:plasma membrane"/>
    <property type="evidence" value="ECO:0007669"/>
    <property type="project" value="UniProtKB-SubCell"/>
</dbReference>
<feature type="transmembrane region" description="Helical" evidence="8">
    <location>
        <begin position="44"/>
        <end position="68"/>
    </location>
</feature>
<dbReference type="GO" id="GO:0140911">
    <property type="term" value="F:pore-forming activity"/>
    <property type="evidence" value="ECO:0007669"/>
    <property type="project" value="InterPro"/>
</dbReference>
<keyword evidence="7" id="KW-0479">Metal-binding</keyword>
<dbReference type="Pfam" id="PF03006">
    <property type="entry name" value="HlyIII"/>
    <property type="match status" value="1"/>
</dbReference>
<dbReference type="Proteomes" id="UP000238701">
    <property type="component" value="Unassembled WGS sequence"/>
</dbReference>
<dbReference type="PANTHER" id="PTHR20855">
    <property type="entry name" value="ADIPOR/PROGESTIN RECEPTOR-RELATED"/>
    <property type="match status" value="1"/>
</dbReference>
<dbReference type="InterPro" id="IPR004254">
    <property type="entry name" value="AdipoR/HlyIII-related"/>
</dbReference>
<keyword evidence="5 8" id="KW-1133">Transmembrane helix</keyword>
<dbReference type="AlphaFoldDB" id="A0A2U3LEI9"/>
<reference evidence="10" key="1">
    <citation type="submission" date="2018-02" db="EMBL/GenBank/DDBJ databases">
        <authorList>
            <person name="Hausmann B."/>
        </authorList>
    </citation>
    <scope>NUCLEOTIDE SEQUENCE [LARGE SCALE GENOMIC DNA]</scope>
    <source>
        <strain evidence="10">Peat soil MAG SbA1</strain>
    </source>
</reference>
<evidence type="ECO:0000313" key="10">
    <source>
        <dbReference type="Proteomes" id="UP000238701"/>
    </source>
</evidence>
<dbReference type="OrthoDB" id="9813689at2"/>
<comment type="similarity">
    <text evidence="2">Belongs to the UPF0073 (Hly-III) family.</text>
</comment>
<evidence type="ECO:0000256" key="3">
    <source>
        <dbReference type="ARBA" id="ARBA00022475"/>
    </source>
</evidence>
<feature type="transmembrane region" description="Helical" evidence="8">
    <location>
        <begin position="190"/>
        <end position="212"/>
    </location>
</feature>
<feature type="transmembrane region" description="Helical" evidence="8">
    <location>
        <begin position="80"/>
        <end position="100"/>
    </location>
</feature>
<evidence type="ECO:0000313" key="9">
    <source>
        <dbReference type="EMBL" id="SPF50325.1"/>
    </source>
</evidence>
<feature type="binding site" evidence="7">
    <location>
        <position position="67"/>
    </location>
    <ligand>
        <name>Zn(2+)</name>
        <dbReference type="ChEBI" id="CHEBI:29105"/>
    </ligand>
</feature>
<feature type="binding site" evidence="7">
    <location>
        <position position="189"/>
    </location>
    <ligand>
        <name>Zn(2+)</name>
        <dbReference type="ChEBI" id="CHEBI:29105"/>
    </ligand>
</feature>
<protein>
    <submittedName>
        <fullName evidence="9">Hemolysin-3</fullName>
    </submittedName>
</protein>
<evidence type="ECO:0000256" key="5">
    <source>
        <dbReference type="ARBA" id="ARBA00022989"/>
    </source>
</evidence>
<keyword evidence="3" id="KW-1003">Cell membrane</keyword>
<dbReference type="EMBL" id="OMOD01000198">
    <property type="protein sequence ID" value="SPF50325.1"/>
    <property type="molecule type" value="Genomic_DNA"/>
</dbReference>
<feature type="transmembrane region" description="Helical" evidence="8">
    <location>
        <begin position="106"/>
        <end position="127"/>
    </location>
</feature>
<sequence>MTEQQIDVGCEELASAITHGFGLLLSIAGGIALIAVSIHHGTAWHIVSCSVYGVTLVLLYLFSTLYHAVSTPRLKRTFRLFDHSAVYLLIAGTYTPFTLVNLRGGWGWTLFGVVWGLTLAGIVFKYVALGRFPVLSTLIYVLMGWLVVLGIKPVLTFVPLHGFLWLLGGGLFYTVGIFFFASKRIPYSHAIWHVFALCGSVCHYWAVFFYVLPHAPARCL</sequence>
<feature type="transmembrane region" description="Helical" evidence="8">
    <location>
        <begin position="134"/>
        <end position="151"/>
    </location>
</feature>
<organism evidence="9 10">
    <name type="scientific">Candidatus Sulfotelmatobacter kueseliae</name>
    <dbReference type="NCBI Taxonomy" id="2042962"/>
    <lineage>
        <taxon>Bacteria</taxon>
        <taxon>Pseudomonadati</taxon>
        <taxon>Acidobacteriota</taxon>
        <taxon>Terriglobia</taxon>
        <taxon>Terriglobales</taxon>
        <taxon>Candidatus Korobacteraceae</taxon>
        <taxon>Candidatus Sulfotelmatobacter</taxon>
    </lineage>
</organism>
<evidence type="ECO:0000256" key="1">
    <source>
        <dbReference type="ARBA" id="ARBA00004651"/>
    </source>
</evidence>
<comment type="subcellular location">
    <subcellularLocation>
        <location evidence="1">Cell membrane</location>
        <topology evidence="1">Multi-pass membrane protein</topology>
    </subcellularLocation>
</comment>
<dbReference type="NCBIfam" id="TIGR01065">
    <property type="entry name" value="hlyIII"/>
    <property type="match status" value="1"/>
</dbReference>
<gene>
    <name evidence="9" type="ORF">SBA1_990028</name>
</gene>
<dbReference type="GO" id="GO:0046872">
    <property type="term" value="F:metal ion binding"/>
    <property type="evidence" value="ECO:0007669"/>
    <property type="project" value="UniProtKB-KW"/>
</dbReference>
<evidence type="ECO:0000256" key="7">
    <source>
        <dbReference type="PIRSR" id="PIRSR604254-1"/>
    </source>
</evidence>
<name>A0A2U3LEI9_9BACT</name>
<feature type="transmembrane region" description="Helical" evidence="8">
    <location>
        <begin position="21"/>
        <end position="38"/>
    </location>
</feature>
<dbReference type="InterPro" id="IPR005744">
    <property type="entry name" value="Hy-lIII"/>
</dbReference>
<feature type="transmembrane region" description="Helical" evidence="8">
    <location>
        <begin position="163"/>
        <end position="181"/>
    </location>
</feature>
<proteinExistence type="inferred from homology"/>
<evidence type="ECO:0000256" key="4">
    <source>
        <dbReference type="ARBA" id="ARBA00022692"/>
    </source>
</evidence>
<keyword evidence="7" id="KW-0862">Zinc</keyword>
<evidence type="ECO:0000256" key="8">
    <source>
        <dbReference type="SAM" id="Phobius"/>
    </source>
</evidence>
<evidence type="ECO:0000256" key="2">
    <source>
        <dbReference type="ARBA" id="ARBA00008488"/>
    </source>
</evidence>
<keyword evidence="6 8" id="KW-0472">Membrane</keyword>
<evidence type="ECO:0000256" key="6">
    <source>
        <dbReference type="ARBA" id="ARBA00023136"/>
    </source>
</evidence>
<feature type="binding site" evidence="7">
    <location>
        <position position="193"/>
    </location>
    <ligand>
        <name>Zn(2+)</name>
        <dbReference type="ChEBI" id="CHEBI:29105"/>
    </ligand>
</feature>
<dbReference type="PANTHER" id="PTHR20855:SF3">
    <property type="entry name" value="LD03007P"/>
    <property type="match status" value="1"/>
</dbReference>